<reference evidence="2" key="1">
    <citation type="submission" date="2021-02" db="EMBL/GenBank/DDBJ databases">
        <authorList>
            <person name="Nowell W R."/>
        </authorList>
    </citation>
    <scope>NUCLEOTIDE SEQUENCE</scope>
</reference>
<gene>
    <name evidence="2" type="ORF">SEV965_LOCUS10837</name>
</gene>
<comment type="caution">
    <text evidence="2">The sequence shown here is derived from an EMBL/GenBank/DDBJ whole genome shotgun (WGS) entry which is preliminary data.</text>
</comment>
<dbReference type="AlphaFoldDB" id="A0A814GXH7"/>
<evidence type="ECO:0000313" key="2">
    <source>
        <dbReference type="EMBL" id="CAF1002057.1"/>
    </source>
</evidence>
<accession>A0A814GXH7</accession>
<proteinExistence type="predicted"/>
<name>A0A814GXH7_9BILA</name>
<dbReference type="Proteomes" id="UP000663889">
    <property type="component" value="Unassembled WGS sequence"/>
</dbReference>
<organism evidence="2 3">
    <name type="scientific">Rotaria sordida</name>
    <dbReference type="NCBI Taxonomy" id="392033"/>
    <lineage>
        <taxon>Eukaryota</taxon>
        <taxon>Metazoa</taxon>
        <taxon>Spiralia</taxon>
        <taxon>Gnathifera</taxon>
        <taxon>Rotifera</taxon>
        <taxon>Eurotatoria</taxon>
        <taxon>Bdelloidea</taxon>
        <taxon>Philodinida</taxon>
        <taxon>Philodinidae</taxon>
        <taxon>Rotaria</taxon>
    </lineage>
</organism>
<protein>
    <submittedName>
        <fullName evidence="2">Uncharacterized protein</fullName>
    </submittedName>
</protein>
<sequence>MTLNNSSSKWSVRIDHLPTSINYIRLAQELRLPKSRIYIPKIFKNNTPYAWINDFADEEEANEFVRQWSGAFILGQHIICVVSSPRSNQFNSPRLSQKLLASGIEPLPNQQHSSGLSTQPKIRRENSNVLITSAPSFHHSNKDQDTFQNLQKPSKLLCTDK</sequence>
<feature type="region of interest" description="Disordered" evidence="1">
    <location>
        <begin position="105"/>
        <end position="125"/>
    </location>
</feature>
<evidence type="ECO:0000313" key="3">
    <source>
        <dbReference type="Proteomes" id="UP000663889"/>
    </source>
</evidence>
<feature type="compositionally biased region" description="Polar residues" evidence="1">
    <location>
        <begin position="108"/>
        <end position="120"/>
    </location>
</feature>
<dbReference type="EMBL" id="CAJNOU010000453">
    <property type="protein sequence ID" value="CAF1002057.1"/>
    <property type="molecule type" value="Genomic_DNA"/>
</dbReference>
<evidence type="ECO:0000256" key="1">
    <source>
        <dbReference type="SAM" id="MobiDB-lite"/>
    </source>
</evidence>